<protein>
    <submittedName>
        <fullName evidence="1">Uncharacterized protein</fullName>
    </submittedName>
</protein>
<dbReference type="EMBL" id="CYZV01000036">
    <property type="protein sequence ID" value="CUO63187.1"/>
    <property type="molecule type" value="Genomic_DNA"/>
</dbReference>
<proteinExistence type="predicted"/>
<reference evidence="1 2" key="1">
    <citation type="submission" date="2015-09" db="EMBL/GenBank/DDBJ databases">
        <authorList>
            <consortium name="Pathogen Informatics"/>
        </authorList>
    </citation>
    <scope>NUCLEOTIDE SEQUENCE [LARGE SCALE GENOMIC DNA]</scope>
    <source>
        <strain evidence="1 2">2789STDY5834855</strain>
    </source>
</reference>
<gene>
    <name evidence="1" type="ORF">ERS852470_02896</name>
</gene>
<dbReference type="Proteomes" id="UP000095558">
    <property type="component" value="Unassembled WGS sequence"/>
</dbReference>
<evidence type="ECO:0000313" key="1">
    <source>
        <dbReference type="EMBL" id="CUO63187.1"/>
    </source>
</evidence>
<evidence type="ECO:0000313" key="2">
    <source>
        <dbReference type="Proteomes" id="UP000095558"/>
    </source>
</evidence>
<organism evidence="1 2">
    <name type="scientific">Clostridium disporicum</name>
    <dbReference type="NCBI Taxonomy" id="84024"/>
    <lineage>
        <taxon>Bacteria</taxon>
        <taxon>Bacillati</taxon>
        <taxon>Bacillota</taxon>
        <taxon>Clostridia</taxon>
        <taxon>Eubacteriales</taxon>
        <taxon>Clostridiaceae</taxon>
        <taxon>Clostridium</taxon>
    </lineage>
</organism>
<dbReference type="AlphaFoldDB" id="A0A174GPE1"/>
<name>A0A174GPE1_9CLOT</name>
<accession>A0A174GPE1</accession>
<sequence>MSIYVLLTYKEYCDKVNETMTFEGLHRYKKKYWRD</sequence>